<dbReference type="Gene3D" id="3.90.220.20">
    <property type="entry name" value="DNA methylase specificity domains"/>
    <property type="match status" value="1"/>
</dbReference>
<protein>
    <submittedName>
        <fullName evidence="5">Type II restriction modification system specificity subunit</fullName>
    </submittedName>
</protein>
<organism evidence="5 6">
    <name type="scientific">Mycoplasmopsis bovigenitalium 51080</name>
    <dbReference type="NCBI Taxonomy" id="1188235"/>
    <lineage>
        <taxon>Bacteria</taxon>
        <taxon>Bacillati</taxon>
        <taxon>Mycoplasmatota</taxon>
        <taxon>Mycoplasmoidales</taxon>
        <taxon>Metamycoplasmataceae</taxon>
        <taxon>Mycoplasmopsis</taxon>
    </lineage>
</organism>
<evidence type="ECO:0000259" key="4">
    <source>
        <dbReference type="Pfam" id="PF01420"/>
    </source>
</evidence>
<keyword evidence="6" id="KW-1185">Reference proteome</keyword>
<dbReference type="EMBL" id="AORH01000028">
    <property type="protein sequence ID" value="ENY69216.1"/>
    <property type="molecule type" value="Genomic_DNA"/>
</dbReference>
<dbReference type="Pfam" id="PF01420">
    <property type="entry name" value="Methylase_S"/>
    <property type="match status" value="1"/>
</dbReference>
<dbReference type="STRING" id="1188235.MBVG_4730"/>
<keyword evidence="3" id="KW-0238">DNA-binding</keyword>
<dbReference type="GO" id="GO:0009307">
    <property type="term" value="P:DNA restriction-modification system"/>
    <property type="evidence" value="ECO:0007669"/>
    <property type="project" value="UniProtKB-KW"/>
</dbReference>
<feature type="domain" description="Type I restriction modification DNA specificity" evidence="4">
    <location>
        <begin position="11"/>
        <end position="136"/>
    </location>
</feature>
<dbReference type="GO" id="GO:0003677">
    <property type="term" value="F:DNA binding"/>
    <property type="evidence" value="ECO:0007669"/>
    <property type="project" value="UniProtKB-KW"/>
</dbReference>
<comment type="similarity">
    <text evidence="1">Belongs to the type-I restriction system S methylase family.</text>
</comment>
<evidence type="ECO:0000256" key="3">
    <source>
        <dbReference type="ARBA" id="ARBA00023125"/>
    </source>
</evidence>
<dbReference type="RefSeq" id="WP_004420927.1">
    <property type="nucleotide sequence ID" value="NZ_AORH01000028.1"/>
</dbReference>
<sequence length="142" mass="16050">MVICPEVLTDVEWGEFFVSDVFDTVQRGKTLTKANQIDGETPYISSTALNNGVDNFIGNTENIRKSYHDLTLANTGSVGASFYHNYEYISSDHVTSLKLANGNDTVYKLISVIIGRLEEKYSFNREINDSRIKKRKTPFANR</sequence>
<evidence type="ECO:0000313" key="5">
    <source>
        <dbReference type="EMBL" id="ENY69216.1"/>
    </source>
</evidence>
<dbReference type="Proteomes" id="UP000013220">
    <property type="component" value="Unassembled WGS sequence"/>
</dbReference>
<dbReference type="eggNOG" id="COG0732">
    <property type="taxonomic scope" value="Bacteria"/>
</dbReference>
<evidence type="ECO:0000313" key="6">
    <source>
        <dbReference type="Proteomes" id="UP000013220"/>
    </source>
</evidence>
<reference evidence="5 6" key="1">
    <citation type="journal article" date="2013" name="Genome Announc.">
        <title>Draft Genome Sequences of Mycoplasma alkalescens, Mycoplasma arginini, and Mycoplasma bovigenitalium, Three Species with Equivocal Pathogenic Status for Cattle.</title>
        <authorList>
            <person name="Manso-Silvan L."/>
            <person name="Tardy F."/>
            <person name="Baranowski E."/>
            <person name="Barre A."/>
            <person name="Blanchard A."/>
            <person name="Breton M."/>
            <person name="Couture C."/>
            <person name="Citti C."/>
            <person name="Dordet-Frisoni E."/>
            <person name="Dupuy V."/>
            <person name="Gaurivaud P."/>
            <person name="Jacob D."/>
            <person name="Lemaitre C."/>
            <person name="Nikolski M."/>
            <person name="Nouvel L.X."/>
            <person name="Poumarat F."/>
            <person name="Thebault P."/>
            <person name="Theil S."/>
            <person name="Thiaucourt F."/>
            <person name="Sirand-Pugnet P."/>
        </authorList>
    </citation>
    <scope>NUCLEOTIDE SEQUENCE [LARGE SCALE GENOMIC DNA]</scope>
    <source>
        <strain evidence="5 6">51080</strain>
    </source>
</reference>
<evidence type="ECO:0000256" key="2">
    <source>
        <dbReference type="ARBA" id="ARBA00022747"/>
    </source>
</evidence>
<gene>
    <name evidence="5" type="ORF">MBVG_4730</name>
</gene>
<dbReference type="AlphaFoldDB" id="N9VCV4"/>
<dbReference type="SUPFAM" id="SSF116734">
    <property type="entry name" value="DNA methylase specificity domain"/>
    <property type="match status" value="1"/>
</dbReference>
<dbReference type="InterPro" id="IPR044946">
    <property type="entry name" value="Restrct_endonuc_typeI_TRD_sf"/>
</dbReference>
<evidence type="ECO:0000256" key="1">
    <source>
        <dbReference type="ARBA" id="ARBA00010923"/>
    </source>
</evidence>
<dbReference type="InterPro" id="IPR000055">
    <property type="entry name" value="Restrct_endonuc_typeI_TRD"/>
</dbReference>
<name>N9VCV4_9BACT</name>
<dbReference type="PATRIC" id="fig|1188235.3.peg.486"/>
<proteinExistence type="inferred from homology"/>
<comment type="caution">
    <text evidence="5">The sequence shown here is derived from an EMBL/GenBank/DDBJ whole genome shotgun (WGS) entry which is preliminary data.</text>
</comment>
<keyword evidence="2" id="KW-0680">Restriction system</keyword>
<accession>N9VCV4</accession>